<reference evidence="6" key="1">
    <citation type="submission" date="2021-01" db="EMBL/GenBank/DDBJ databases">
        <title>Whole genome shotgun sequence of Virgisporangium ochraceum NBRC 16418.</title>
        <authorList>
            <person name="Komaki H."/>
            <person name="Tamura T."/>
        </authorList>
    </citation>
    <scope>NUCLEOTIDE SEQUENCE</scope>
    <source>
        <strain evidence="6">NBRC 16418</strain>
    </source>
</reference>
<dbReference type="Pfam" id="PF04505">
    <property type="entry name" value="CD225"/>
    <property type="match status" value="1"/>
</dbReference>
<dbReference type="InterPro" id="IPR007593">
    <property type="entry name" value="CD225/Dispanin_fam"/>
</dbReference>
<organism evidence="6 7">
    <name type="scientific">Virgisporangium ochraceum</name>
    <dbReference type="NCBI Taxonomy" id="65505"/>
    <lineage>
        <taxon>Bacteria</taxon>
        <taxon>Bacillati</taxon>
        <taxon>Actinomycetota</taxon>
        <taxon>Actinomycetes</taxon>
        <taxon>Micromonosporales</taxon>
        <taxon>Micromonosporaceae</taxon>
        <taxon>Virgisporangium</taxon>
    </lineage>
</organism>
<evidence type="ECO:0000256" key="3">
    <source>
        <dbReference type="ARBA" id="ARBA00022989"/>
    </source>
</evidence>
<sequence length="91" mass="9731">MTYVDRPDAKTRLWLGLAAAAMLLCQPAGIVAVIFVALAMRAEKQDDHADTVAKLRTAKTWTIVGFALGIPATALYIAYVVFVFSQATSSG</sequence>
<feature type="transmembrane region" description="Helical" evidence="5">
    <location>
        <begin position="61"/>
        <end position="84"/>
    </location>
</feature>
<accession>A0A8J4EAB2</accession>
<evidence type="ECO:0000256" key="5">
    <source>
        <dbReference type="SAM" id="Phobius"/>
    </source>
</evidence>
<name>A0A8J4EAB2_9ACTN</name>
<dbReference type="EMBL" id="BOPH01000024">
    <property type="protein sequence ID" value="GIJ67344.1"/>
    <property type="molecule type" value="Genomic_DNA"/>
</dbReference>
<comment type="caution">
    <text evidence="6">The sequence shown here is derived from an EMBL/GenBank/DDBJ whole genome shotgun (WGS) entry which is preliminary data.</text>
</comment>
<keyword evidence="7" id="KW-1185">Reference proteome</keyword>
<gene>
    <name evidence="6" type="ORF">Voc01_022610</name>
</gene>
<dbReference type="AlphaFoldDB" id="A0A8J4EAB2"/>
<comment type="subcellular location">
    <subcellularLocation>
        <location evidence="1">Membrane</location>
    </subcellularLocation>
</comment>
<keyword evidence="2 5" id="KW-0812">Transmembrane</keyword>
<dbReference type="GO" id="GO:0016020">
    <property type="term" value="C:membrane"/>
    <property type="evidence" value="ECO:0007669"/>
    <property type="project" value="UniProtKB-SubCell"/>
</dbReference>
<evidence type="ECO:0000313" key="6">
    <source>
        <dbReference type="EMBL" id="GIJ67344.1"/>
    </source>
</evidence>
<evidence type="ECO:0000256" key="1">
    <source>
        <dbReference type="ARBA" id="ARBA00004370"/>
    </source>
</evidence>
<protein>
    <recommendedName>
        <fullName evidence="8">Interferon-induced transmembrane protein</fullName>
    </recommendedName>
</protein>
<feature type="transmembrane region" description="Helical" evidence="5">
    <location>
        <begin position="13"/>
        <end position="40"/>
    </location>
</feature>
<evidence type="ECO:0000256" key="4">
    <source>
        <dbReference type="ARBA" id="ARBA00023136"/>
    </source>
</evidence>
<keyword evidence="3 5" id="KW-1133">Transmembrane helix</keyword>
<evidence type="ECO:0000256" key="2">
    <source>
        <dbReference type="ARBA" id="ARBA00022692"/>
    </source>
</evidence>
<dbReference type="RefSeq" id="WP_203927295.1">
    <property type="nucleotide sequence ID" value="NZ_BOPH01000024.1"/>
</dbReference>
<proteinExistence type="predicted"/>
<dbReference type="Proteomes" id="UP000635606">
    <property type="component" value="Unassembled WGS sequence"/>
</dbReference>
<evidence type="ECO:0000313" key="7">
    <source>
        <dbReference type="Proteomes" id="UP000635606"/>
    </source>
</evidence>
<keyword evidence="4 5" id="KW-0472">Membrane</keyword>
<evidence type="ECO:0008006" key="8">
    <source>
        <dbReference type="Google" id="ProtNLM"/>
    </source>
</evidence>